<dbReference type="FunFam" id="3.20.20.70:FF:000019">
    <property type="entry name" value="Delta-aminolevulinic acid dehydratase"/>
    <property type="match status" value="1"/>
</dbReference>
<dbReference type="eggNOG" id="COG0113">
    <property type="taxonomic scope" value="Bacteria"/>
</dbReference>
<evidence type="ECO:0000256" key="6">
    <source>
        <dbReference type="ARBA" id="ARBA00023239"/>
    </source>
</evidence>
<dbReference type="PROSITE" id="PS00169">
    <property type="entry name" value="D_ALA_DEHYDRATASE"/>
    <property type="match status" value="1"/>
</dbReference>
<dbReference type="PIRSF" id="PIRSF001415">
    <property type="entry name" value="Porphbilin_synth"/>
    <property type="match status" value="1"/>
</dbReference>
<feature type="binding site" evidence="10">
    <location>
        <position position="275"/>
    </location>
    <ligand>
        <name>5-aminolevulinate</name>
        <dbReference type="ChEBI" id="CHEBI:356416"/>
        <label>2</label>
    </ligand>
</feature>
<feature type="active site" description="Schiff-base intermediate with substrate" evidence="9">
    <location>
        <position position="249"/>
    </location>
</feature>
<evidence type="ECO:0000256" key="1">
    <source>
        <dbReference type="ARBA" id="ARBA00004694"/>
    </source>
</evidence>
<feature type="active site" description="Schiff-base intermediate with substrate" evidence="9">
    <location>
        <position position="196"/>
    </location>
</feature>
<dbReference type="PRINTS" id="PR00144">
    <property type="entry name" value="DALDHYDRTASE"/>
</dbReference>
<evidence type="ECO:0000256" key="11">
    <source>
        <dbReference type="PIRSR" id="PIRSR001415-3"/>
    </source>
</evidence>
<evidence type="ECO:0000256" key="14">
    <source>
        <dbReference type="RuleBase" id="RU004161"/>
    </source>
</evidence>
<comment type="catalytic activity">
    <reaction evidence="8 13">
        <text>2 5-aminolevulinate = porphobilinogen + 2 H2O + H(+)</text>
        <dbReference type="Rhea" id="RHEA:24064"/>
        <dbReference type="ChEBI" id="CHEBI:15377"/>
        <dbReference type="ChEBI" id="CHEBI:15378"/>
        <dbReference type="ChEBI" id="CHEBI:58126"/>
        <dbReference type="ChEBI" id="CHEBI:356416"/>
        <dbReference type="EC" id="4.2.1.24"/>
    </reaction>
</comment>
<evidence type="ECO:0000256" key="7">
    <source>
        <dbReference type="ARBA" id="ARBA00023244"/>
    </source>
</evidence>
<proteinExistence type="inferred from homology"/>
<reference evidence="15" key="1">
    <citation type="submission" date="2006-10" db="EMBL/GenBank/DDBJ databases">
        <title>Complete sequence of Solibacter usitatus Ellin6076.</title>
        <authorList>
            <consortium name="US DOE Joint Genome Institute"/>
            <person name="Copeland A."/>
            <person name="Lucas S."/>
            <person name="Lapidus A."/>
            <person name="Barry K."/>
            <person name="Detter J.C."/>
            <person name="Glavina del Rio T."/>
            <person name="Hammon N."/>
            <person name="Israni S."/>
            <person name="Dalin E."/>
            <person name="Tice H."/>
            <person name="Pitluck S."/>
            <person name="Thompson L.S."/>
            <person name="Brettin T."/>
            <person name="Bruce D."/>
            <person name="Han C."/>
            <person name="Tapia R."/>
            <person name="Gilna P."/>
            <person name="Schmutz J."/>
            <person name="Larimer F."/>
            <person name="Land M."/>
            <person name="Hauser L."/>
            <person name="Kyrpides N."/>
            <person name="Mikhailova N."/>
            <person name="Janssen P.H."/>
            <person name="Kuske C.R."/>
            <person name="Richardson P."/>
        </authorList>
    </citation>
    <scope>NUCLEOTIDE SEQUENCE</scope>
    <source>
        <strain evidence="15">Ellin6076</strain>
    </source>
</reference>
<evidence type="ECO:0000256" key="13">
    <source>
        <dbReference type="RuleBase" id="RU000515"/>
    </source>
</evidence>
<dbReference type="KEGG" id="sus:Acid_2458"/>
<evidence type="ECO:0000256" key="12">
    <source>
        <dbReference type="PIRSR" id="PIRSR001415-5"/>
    </source>
</evidence>
<dbReference type="InParanoid" id="Q024X9"/>
<dbReference type="EC" id="4.2.1.24" evidence="3 13"/>
<dbReference type="PANTHER" id="PTHR11458">
    <property type="entry name" value="DELTA-AMINOLEVULINIC ACID DEHYDRATASE"/>
    <property type="match status" value="1"/>
</dbReference>
<dbReference type="GO" id="GO:0008270">
    <property type="term" value="F:zinc ion binding"/>
    <property type="evidence" value="ECO:0007669"/>
    <property type="project" value="TreeGrafter"/>
</dbReference>
<keyword evidence="5" id="KW-0350">Heme biosynthesis</keyword>
<feature type="binding site" evidence="12">
    <location>
        <position position="234"/>
    </location>
    <ligand>
        <name>Mg(2+)</name>
        <dbReference type="ChEBI" id="CHEBI:18420"/>
    </ligand>
</feature>
<dbReference type="InterPro" id="IPR001731">
    <property type="entry name" value="ALAD"/>
</dbReference>
<dbReference type="Gene3D" id="3.20.20.70">
    <property type="entry name" value="Aldolase class I"/>
    <property type="match status" value="1"/>
</dbReference>
<evidence type="ECO:0000256" key="3">
    <source>
        <dbReference type="ARBA" id="ARBA00012053"/>
    </source>
</evidence>
<comment type="subunit">
    <text evidence="13">Homooctamer.</text>
</comment>
<dbReference type="Pfam" id="PF00490">
    <property type="entry name" value="ALAD"/>
    <property type="match status" value="1"/>
</dbReference>
<dbReference type="SMART" id="SM01004">
    <property type="entry name" value="ALAD"/>
    <property type="match status" value="1"/>
</dbReference>
<dbReference type="PANTHER" id="PTHR11458:SF0">
    <property type="entry name" value="DELTA-AMINOLEVULINIC ACID DEHYDRATASE"/>
    <property type="match status" value="1"/>
</dbReference>
<evidence type="ECO:0000313" key="15">
    <source>
        <dbReference type="EMBL" id="ABJ83447.1"/>
    </source>
</evidence>
<feature type="binding site" evidence="10">
    <location>
        <position position="206"/>
    </location>
    <ligand>
        <name>5-aminolevulinate</name>
        <dbReference type="ChEBI" id="CHEBI:356416"/>
        <label>1</label>
    </ligand>
</feature>
<dbReference type="GO" id="GO:0005829">
    <property type="term" value="C:cytosol"/>
    <property type="evidence" value="ECO:0007669"/>
    <property type="project" value="TreeGrafter"/>
</dbReference>
<keyword evidence="12" id="KW-0460">Magnesium</keyword>
<evidence type="ECO:0000256" key="2">
    <source>
        <dbReference type="ARBA" id="ARBA00008055"/>
    </source>
</evidence>
<dbReference type="NCBIfam" id="NF006762">
    <property type="entry name" value="PRK09283.1"/>
    <property type="match status" value="1"/>
</dbReference>
<evidence type="ECO:0000256" key="5">
    <source>
        <dbReference type="ARBA" id="ARBA00023133"/>
    </source>
</evidence>
<keyword evidence="7 13" id="KW-0627">Porphyrin biosynthesis</keyword>
<dbReference type="EMBL" id="CP000473">
    <property type="protein sequence ID" value="ABJ83447.1"/>
    <property type="molecule type" value="Genomic_DNA"/>
</dbReference>
<dbReference type="STRING" id="234267.Acid_2458"/>
<dbReference type="SUPFAM" id="SSF51569">
    <property type="entry name" value="Aldolase"/>
    <property type="match status" value="1"/>
</dbReference>
<dbReference type="HOGENOM" id="CLU_035731_0_0_0"/>
<sequence precursor="true">MMPFPIHRLRRLRATEPLRNLVRETHLNPAQFILPLFVCPGEGVKREISSMPDNYQMSIDEIVRECEVVEALGIGGVILFGLPETKDEMASGAYDDNGIVQHAIRAIKRETKKLLVITDVCNCEYTSHGHCGYVKDGDVDNDTTLQWLAKAALSHARAGADIVAPSDMMDGRVWAIRQALDANGFDRTPIMSYAAKFASVFYGPFREAAESAPQFGDRRSYQMDPANGREAMREIELDLEEGADMIMVKPALSYLDLIAEARRRFDVPIAAYQVSGEYSMIIAAARNGWIDLDRAMMETLTSITRAGAKIILTYFAKPAARMLG</sequence>
<gene>
    <name evidence="15" type="ordered locus">Acid_2458</name>
</gene>
<accession>Q024X9</accession>
<dbReference type="CDD" id="cd00384">
    <property type="entry name" value="ALAD_PBGS"/>
    <property type="match status" value="1"/>
</dbReference>
<protein>
    <recommendedName>
        <fullName evidence="4 13">Delta-aminolevulinic acid dehydratase</fullName>
        <ecNumber evidence="3 13">4.2.1.24</ecNumber>
    </recommendedName>
</protein>
<dbReference type="GO" id="GO:0004655">
    <property type="term" value="F:porphobilinogen synthase activity"/>
    <property type="evidence" value="ECO:0007669"/>
    <property type="project" value="UniProtKB-EC"/>
</dbReference>
<comment type="similarity">
    <text evidence="2 14">Belongs to the ALAD family.</text>
</comment>
<evidence type="ECO:0000256" key="4">
    <source>
        <dbReference type="ARBA" id="ARBA00020771"/>
    </source>
</evidence>
<feature type="binding site" evidence="11">
    <location>
        <position position="131"/>
    </location>
    <ligand>
        <name>Zn(2+)</name>
        <dbReference type="ChEBI" id="CHEBI:29105"/>
        <note>catalytic</note>
    </ligand>
</feature>
<name>Q024X9_SOLUE</name>
<evidence type="ECO:0000256" key="8">
    <source>
        <dbReference type="ARBA" id="ARBA00047651"/>
    </source>
</evidence>
<keyword evidence="11" id="KW-0862">Zinc</keyword>
<comment type="pathway">
    <text evidence="1">Porphyrin-containing compound metabolism; protoporphyrin-IX biosynthesis; coproporphyrinogen-III from 5-aminolevulinate: step 1/4.</text>
</comment>
<dbReference type="InterPro" id="IPR013785">
    <property type="entry name" value="Aldolase_TIM"/>
</dbReference>
<dbReference type="GO" id="GO:0006782">
    <property type="term" value="P:protoporphyrinogen IX biosynthetic process"/>
    <property type="evidence" value="ECO:0007669"/>
    <property type="project" value="UniProtKB-UniPathway"/>
</dbReference>
<feature type="binding site" evidence="11">
    <location>
        <position position="123"/>
    </location>
    <ligand>
        <name>Zn(2+)</name>
        <dbReference type="ChEBI" id="CHEBI:29105"/>
        <note>catalytic</note>
    </ligand>
</feature>
<feature type="binding site" evidence="10">
    <location>
        <position position="314"/>
    </location>
    <ligand>
        <name>5-aminolevulinate</name>
        <dbReference type="ChEBI" id="CHEBI:356416"/>
        <label>2</label>
    </ligand>
</feature>
<organism evidence="15">
    <name type="scientific">Solibacter usitatus (strain Ellin6076)</name>
    <dbReference type="NCBI Taxonomy" id="234267"/>
    <lineage>
        <taxon>Bacteria</taxon>
        <taxon>Pseudomonadati</taxon>
        <taxon>Acidobacteriota</taxon>
        <taxon>Terriglobia</taxon>
        <taxon>Bryobacterales</taxon>
        <taxon>Solibacteraceae</taxon>
        <taxon>Candidatus Solibacter</taxon>
    </lineage>
</organism>
<feature type="binding site" evidence="10">
    <location>
        <position position="218"/>
    </location>
    <ligand>
        <name>5-aminolevulinate</name>
        <dbReference type="ChEBI" id="CHEBI:356416"/>
        <label>1</label>
    </ligand>
</feature>
<dbReference type="FunCoup" id="Q024X9">
    <property type="interactions" value="623"/>
</dbReference>
<dbReference type="AlphaFoldDB" id="Q024X9"/>
<feature type="binding site" evidence="11">
    <location>
        <position position="121"/>
    </location>
    <ligand>
        <name>Zn(2+)</name>
        <dbReference type="ChEBI" id="CHEBI:29105"/>
        <note>catalytic</note>
    </ligand>
</feature>
<dbReference type="UniPathway" id="UPA00251">
    <property type="reaction ID" value="UER00318"/>
</dbReference>
<keyword evidence="6 13" id="KW-0456">Lyase</keyword>
<evidence type="ECO:0000256" key="10">
    <source>
        <dbReference type="PIRSR" id="PIRSR001415-2"/>
    </source>
</evidence>
<evidence type="ECO:0000256" key="9">
    <source>
        <dbReference type="PIRSR" id="PIRSR001415-1"/>
    </source>
</evidence>
<keyword evidence="11" id="KW-0479">Metal-binding</keyword>
<dbReference type="InterPro" id="IPR030656">
    <property type="entry name" value="ALAD_AS"/>
</dbReference>